<keyword evidence="6" id="KW-0539">Nucleus</keyword>
<dbReference type="RefSeq" id="XP_001210072.1">
    <property type="nucleotide sequence ID" value="XM_001210072.1"/>
</dbReference>
<dbReference type="GeneID" id="4318933"/>
<dbReference type="PANTHER" id="PTHR31845:SF10">
    <property type="entry name" value="ZN(II)2CYS6 TRANSCRIPTION FACTOR (EUROFUNG)"/>
    <property type="match status" value="1"/>
</dbReference>
<dbReference type="Proteomes" id="UP000007963">
    <property type="component" value="Unassembled WGS sequence"/>
</dbReference>
<protein>
    <submittedName>
        <fullName evidence="7">Uncharacterized protein</fullName>
    </submittedName>
</protein>
<accession>Q0CG06</accession>
<evidence type="ECO:0000256" key="5">
    <source>
        <dbReference type="ARBA" id="ARBA00023163"/>
    </source>
</evidence>
<evidence type="ECO:0000313" key="8">
    <source>
        <dbReference type="Proteomes" id="UP000007963"/>
    </source>
</evidence>
<evidence type="ECO:0000256" key="6">
    <source>
        <dbReference type="ARBA" id="ARBA00023242"/>
    </source>
</evidence>
<keyword evidence="5" id="KW-0804">Transcription</keyword>
<dbReference type="AlphaFoldDB" id="Q0CG06"/>
<evidence type="ECO:0000256" key="2">
    <source>
        <dbReference type="ARBA" id="ARBA00022833"/>
    </source>
</evidence>
<evidence type="ECO:0000256" key="1">
    <source>
        <dbReference type="ARBA" id="ARBA00004123"/>
    </source>
</evidence>
<dbReference type="HOGENOM" id="CLU_1371926_0_0_1"/>
<comment type="subcellular location">
    <subcellularLocation>
        <location evidence="1">Nucleus</location>
    </subcellularLocation>
</comment>
<dbReference type="STRING" id="341663.Q0CG06"/>
<dbReference type="GO" id="GO:0005634">
    <property type="term" value="C:nucleus"/>
    <property type="evidence" value="ECO:0007669"/>
    <property type="project" value="UniProtKB-SubCell"/>
</dbReference>
<dbReference type="GO" id="GO:0000976">
    <property type="term" value="F:transcription cis-regulatory region binding"/>
    <property type="evidence" value="ECO:0007669"/>
    <property type="project" value="TreeGrafter"/>
</dbReference>
<name>Q0CG06_ASPTN</name>
<evidence type="ECO:0000313" key="7">
    <source>
        <dbReference type="EMBL" id="EAU32770.1"/>
    </source>
</evidence>
<dbReference type="OMA" id="LMANCES"/>
<dbReference type="EMBL" id="CH476603">
    <property type="protein sequence ID" value="EAU32770.1"/>
    <property type="molecule type" value="Genomic_DNA"/>
</dbReference>
<keyword evidence="4" id="KW-0238">DNA-binding</keyword>
<reference evidence="8" key="1">
    <citation type="submission" date="2005-09" db="EMBL/GenBank/DDBJ databases">
        <title>Annotation of the Aspergillus terreus NIH2624 genome.</title>
        <authorList>
            <person name="Birren B.W."/>
            <person name="Lander E.S."/>
            <person name="Galagan J.E."/>
            <person name="Nusbaum C."/>
            <person name="Devon K."/>
            <person name="Henn M."/>
            <person name="Ma L.-J."/>
            <person name="Jaffe D.B."/>
            <person name="Butler J."/>
            <person name="Alvarez P."/>
            <person name="Gnerre S."/>
            <person name="Grabherr M."/>
            <person name="Kleber M."/>
            <person name="Mauceli E.W."/>
            <person name="Brockman W."/>
            <person name="Rounsley S."/>
            <person name="Young S.K."/>
            <person name="LaButti K."/>
            <person name="Pushparaj V."/>
            <person name="DeCaprio D."/>
            <person name="Crawford M."/>
            <person name="Koehrsen M."/>
            <person name="Engels R."/>
            <person name="Montgomery P."/>
            <person name="Pearson M."/>
            <person name="Howarth C."/>
            <person name="Larson L."/>
            <person name="Luoma S."/>
            <person name="White J."/>
            <person name="Alvarado L."/>
            <person name="Kodira C.D."/>
            <person name="Zeng Q."/>
            <person name="Oleary S."/>
            <person name="Yandava C."/>
            <person name="Denning D.W."/>
            <person name="Nierman W.C."/>
            <person name="Milne T."/>
            <person name="Madden K."/>
        </authorList>
    </citation>
    <scope>NUCLEOTIDE SEQUENCE [LARGE SCALE GENOMIC DNA]</scope>
    <source>
        <strain evidence="8">NIH 2624 / FGSC A1156</strain>
    </source>
</reference>
<proteinExistence type="predicted"/>
<sequence>MSSVSKTLRVIGKEPGGEVVVFNESGSSSILRRCRRLEKACLHRQTGRRFKGFQKDRKIAALESKINELIINRASHANETGNSKGMHVHSLEKSDAASEDAISRGLLDIETAARYLTIFQTKLTPHFPFVVVPSGISVKDLRQEKPSLCLAILASASYDNMPLQRELGAEFKKVVSSRMIIGGEISFELLQGLMVFLAW</sequence>
<dbReference type="VEuPathDB" id="FungiDB:ATEG_07386"/>
<keyword evidence="2" id="KW-0862">Zinc</keyword>
<dbReference type="InterPro" id="IPR051089">
    <property type="entry name" value="prtT"/>
</dbReference>
<gene>
    <name evidence="7" type="ORF">ATEG_07386</name>
</gene>
<dbReference type="GO" id="GO:0000981">
    <property type="term" value="F:DNA-binding transcription factor activity, RNA polymerase II-specific"/>
    <property type="evidence" value="ECO:0007669"/>
    <property type="project" value="TreeGrafter"/>
</dbReference>
<dbReference type="PANTHER" id="PTHR31845">
    <property type="entry name" value="FINGER DOMAIN PROTEIN, PUTATIVE-RELATED"/>
    <property type="match status" value="1"/>
</dbReference>
<dbReference type="OrthoDB" id="5226580at2759"/>
<evidence type="ECO:0000256" key="3">
    <source>
        <dbReference type="ARBA" id="ARBA00023015"/>
    </source>
</evidence>
<evidence type="ECO:0000256" key="4">
    <source>
        <dbReference type="ARBA" id="ARBA00023125"/>
    </source>
</evidence>
<keyword evidence="3" id="KW-0805">Transcription regulation</keyword>
<organism evidence="7 8">
    <name type="scientific">Aspergillus terreus (strain NIH 2624 / FGSC A1156)</name>
    <dbReference type="NCBI Taxonomy" id="341663"/>
    <lineage>
        <taxon>Eukaryota</taxon>
        <taxon>Fungi</taxon>
        <taxon>Dikarya</taxon>
        <taxon>Ascomycota</taxon>
        <taxon>Pezizomycotina</taxon>
        <taxon>Eurotiomycetes</taxon>
        <taxon>Eurotiomycetidae</taxon>
        <taxon>Eurotiales</taxon>
        <taxon>Aspergillaceae</taxon>
        <taxon>Aspergillus</taxon>
        <taxon>Aspergillus subgen. Circumdati</taxon>
    </lineage>
</organism>